<gene>
    <name evidence="1" type="ORF">I79_005664</name>
</gene>
<organism evidence="1 2">
    <name type="scientific">Cricetulus griseus</name>
    <name type="common">Chinese hamster</name>
    <name type="synonym">Cricetulus barabensis griseus</name>
    <dbReference type="NCBI Taxonomy" id="10029"/>
    <lineage>
        <taxon>Eukaryota</taxon>
        <taxon>Metazoa</taxon>
        <taxon>Chordata</taxon>
        <taxon>Craniata</taxon>
        <taxon>Vertebrata</taxon>
        <taxon>Euteleostomi</taxon>
        <taxon>Mammalia</taxon>
        <taxon>Eutheria</taxon>
        <taxon>Euarchontoglires</taxon>
        <taxon>Glires</taxon>
        <taxon>Rodentia</taxon>
        <taxon>Myomorpha</taxon>
        <taxon>Muroidea</taxon>
        <taxon>Cricetidae</taxon>
        <taxon>Cricetinae</taxon>
        <taxon>Cricetulus</taxon>
    </lineage>
</organism>
<sequence length="141" mass="15274">MGGGGTERGLGGQFDVAFLAGRYLQRGGCEREGGVSELQPSWPVALALVGLCSPPSISPCSWPPPVAPMRFSCPVWVKAIPGCIGTRGGGAEGRLGLSRAWNLRRSQPRARRRLEWHKKNNSQRNVRYLPSETFLKLKGCG</sequence>
<name>G3H5S4_CRIGR</name>
<dbReference type="Proteomes" id="UP000001075">
    <property type="component" value="Unassembled WGS sequence"/>
</dbReference>
<accession>G3H5S4</accession>
<evidence type="ECO:0000313" key="1">
    <source>
        <dbReference type="EMBL" id="EGW05242.1"/>
    </source>
</evidence>
<protein>
    <submittedName>
        <fullName evidence="1">Uncharacterized protein</fullName>
    </submittedName>
</protein>
<dbReference type="InParanoid" id="G3H5S4"/>
<dbReference type="AlphaFoldDB" id="G3H5S4"/>
<dbReference type="EMBL" id="JH000166">
    <property type="protein sequence ID" value="EGW05242.1"/>
    <property type="molecule type" value="Genomic_DNA"/>
</dbReference>
<proteinExistence type="predicted"/>
<evidence type="ECO:0000313" key="2">
    <source>
        <dbReference type="Proteomes" id="UP000001075"/>
    </source>
</evidence>
<reference evidence="2" key="1">
    <citation type="journal article" date="2011" name="Nat. Biotechnol.">
        <title>The genomic sequence of the Chinese hamster ovary (CHO)-K1 cell line.</title>
        <authorList>
            <person name="Xu X."/>
            <person name="Nagarajan H."/>
            <person name="Lewis N.E."/>
            <person name="Pan S."/>
            <person name="Cai Z."/>
            <person name="Liu X."/>
            <person name="Chen W."/>
            <person name="Xie M."/>
            <person name="Wang W."/>
            <person name="Hammond S."/>
            <person name="Andersen M.R."/>
            <person name="Neff N."/>
            <person name="Passarelli B."/>
            <person name="Koh W."/>
            <person name="Fan H.C."/>
            <person name="Wang J."/>
            <person name="Gui Y."/>
            <person name="Lee K.H."/>
            <person name="Betenbaugh M.J."/>
            <person name="Quake S.R."/>
            <person name="Famili I."/>
            <person name="Palsson B.O."/>
            <person name="Wang J."/>
        </authorList>
    </citation>
    <scope>NUCLEOTIDE SEQUENCE [LARGE SCALE GENOMIC DNA]</scope>
    <source>
        <strain evidence="2">CHO K1 cell line</strain>
    </source>
</reference>